<evidence type="ECO:0000256" key="1">
    <source>
        <dbReference type="ARBA" id="ARBA00022723"/>
    </source>
</evidence>
<dbReference type="InterPro" id="IPR002762">
    <property type="entry name" value="CbiX-like"/>
</dbReference>
<dbReference type="GO" id="GO:0046872">
    <property type="term" value="F:metal ion binding"/>
    <property type="evidence" value="ECO:0007669"/>
    <property type="project" value="UniProtKB-KW"/>
</dbReference>
<dbReference type="AlphaFoldDB" id="A0A5Q2MP91"/>
<dbReference type="Proteomes" id="UP000392064">
    <property type="component" value="Chromosome"/>
</dbReference>
<proteinExistence type="predicted"/>
<evidence type="ECO:0000313" key="3">
    <source>
        <dbReference type="EMBL" id="QGG41910.1"/>
    </source>
</evidence>
<dbReference type="Pfam" id="PF01903">
    <property type="entry name" value="CbiX"/>
    <property type="match status" value="1"/>
</dbReference>
<name>A0A5Q2MP91_9ACTN</name>
<evidence type="ECO:0008006" key="5">
    <source>
        <dbReference type="Google" id="ProtNLM"/>
    </source>
</evidence>
<keyword evidence="2" id="KW-0456">Lyase</keyword>
<dbReference type="EMBL" id="CP045737">
    <property type="protein sequence ID" value="QGG41910.1"/>
    <property type="molecule type" value="Genomic_DNA"/>
</dbReference>
<dbReference type="GO" id="GO:0016829">
    <property type="term" value="F:lyase activity"/>
    <property type="evidence" value="ECO:0007669"/>
    <property type="project" value="UniProtKB-KW"/>
</dbReference>
<evidence type="ECO:0000313" key="4">
    <source>
        <dbReference type="Proteomes" id="UP000392064"/>
    </source>
</evidence>
<sequence length="242" mass="24981">MNRTLILCAHGSTAPRGRAAFAGLVNAVRREAQDLDVVDAFIDEQVPLVAEVVRETSGPRAVVPLLLAYDRPVSVDIVQASHLDPAVSVTAPLGPDWVLAEVGVRRLFEAGARSDDTIVLAAATASDERAVSDVGKAARLLSAVWGGRVHVGTLGGPDTPLADAVDVARAYGRRVVVSSYLLSHGAAHEAMGEAGADVVTQPFLDGGPPDPRLVSLVLARARVPAAAGLDAVPRWGGASSTV</sequence>
<keyword evidence="1" id="KW-0479">Metal-binding</keyword>
<evidence type="ECO:0000256" key="2">
    <source>
        <dbReference type="ARBA" id="ARBA00023239"/>
    </source>
</evidence>
<keyword evidence="4" id="KW-1185">Reference proteome</keyword>
<accession>A0A5Q2MP91</accession>
<protein>
    <recommendedName>
        <fullName evidence="5">Cobalamin biosynthesis protein CbiX</fullName>
    </recommendedName>
</protein>
<gene>
    <name evidence="3" type="ORF">GEV26_11325</name>
</gene>
<dbReference type="RefSeq" id="WP_153653175.1">
    <property type="nucleotide sequence ID" value="NZ_CP045737.1"/>
</dbReference>
<dbReference type="SUPFAM" id="SSF53800">
    <property type="entry name" value="Chelatase"/>
    <property type="match status" value="1"/>
</dbReference>
<reference evidence="3 4" key="1">
    <citation type="submission" date="2019-11" db="EMBL/GenBank/DDBJ databases">
        <authorList>
            <person name="Li J."/>
        </authorList>
    </citation>
    <scope>NUCLEOTIDE SEQUENCE [LARGE SCALE GENOMIC DNA]</scope>
    <source>
        <strain evidence="3 4">MF47</strain>
    </source>
</reference>
<dbReference type="KEGG" id="aef:GEV26_11325"/>
<dbReference type="Gene3D" id="3.40.50.1400">
    <property type="match status" value="2"/>
</dbReference>
<organism evidence="3 4">
    <name type="scientific">Aeromicrobium yanjiei</name>
    <dbReference type="NCBI Taxonomy" id="2662028"/>
    <lineage>
        <taxon>Bacteria</taxon>
        <taxon>Bacillati</taxon>
        <taxon>Actinomycetota</taxon>
        <taxon>Actinomycetes</taxon>
        <taxon>Propionibacteriales</taxon>
        <taxon>Nocardioidaceae</taxon>
        <taxon>Aeromicrobium</taxon>
    </lineage>
</organism>